<dbReference type="SUPFAM" id="SSF57716">
    <property type="entry name" value="Glucocorticoid receptor-like (DNA-binding domain)"/>
    <property type="match status" value="1"/>
</dbReference>
<dbReference type="GO" id="GO:0006355">
    <property type="term" value="P:regulation of DNA-templated transcription"/>
    <property type="evidence" value="ECO:0007669"/>
    <property type="project" value="InterPro"/>
</dbReference>
<gene>
    <name evidence="9" type="primary">ABSGL_08655.1 scaffold 10421</name>
</gene>
<evidence type="ECO:0000313" key="10">
    <source>
        <dbReference type="Proteomes" id="UP000078561"/>
    </source>
</evidence>
<keyword evidence="3" id="KW-0862">Zinc</keyword>
<dbReference type="OrthoDB" id="2162994at2759"/>
<feature type="compositionally biased region" description="Polar residues" evidence="6">
    <location>
        <begin position="302"/>
        <end position="316"/>
    </location>
</feature>
<dbReference type="Gene3D" id="3.30.450.20">
    <property type="entry name" value="PAS domain"/>
    <property type="match status" value="1"/>
</dbReference>
<dbReference type="InterPro" id="IPR051140">
    <property type="entry name" value="GATA_TF"/>
</dbReference>
<dbReference type="Pfam" id="PF00989">
    <property type="entry name" value="PAS"/>
    <property type="match status" value="1"/>
</dbReference>
<evidence type="ECO:0000256" key="5">
    <source>
        <dbReference type="SAM" id="Coils"/>
    </source>
</evidence>
<dbReference type="InterPro" id="IPR013088">
    <property type="entry name" value="Znf_NHR/GATA"/>
</dbReference>
<dbReference type="PANTHER" id="PTHR45658:SF18">
    <property type="entry name" value="PROTEIN GAT2"/>
    <property type="match status" value="1"/>
</dbReference>
<keyword evidence="5" id="KW-0175">Coiled coil</keyword>
<dbReference type="Pfam" id="PF00320">
    <property type="entry name" value="GATA"/>
    <property type="match status" value="1"/>
</dbReference>
<sequence>MQQDTQPQDDQQQQQLQIDYIEQHQLRQQQMQIQKEQNHIQQQQEHILRQQEQIQEEQAKSHFFSSDVSQLYAERHWSEQLLNDNNVFLFVLSAHGDILYCSDACKGLTGYEPTDVVGHMISDFVHPDDHSVFYDMLDKVFETPLRLTQIQFRWKRKEPPFGFTCLQSFGYSKPDDVPTFSFNNANNIESNYYAFFAIAQSCEPSTFDIVNSLKRENKLLQDRLSQLSASSNSASTFSSYPPQSDSSSSPSSSSSSYNNHPPSVISSWMQSGLHQSSNPWMISPNTNLNTASNPSHLERRNSSPQPMHNRSILSEDTANDKKRKKKIYATVEDYRCSDCGSTNSPEWRRGPLGAKTLCNACGLRWAKKNKKIRIMDQLSNME</sequence>
<dbReference type="AlphaFoldDB" id="A0A163MAC1"/>
<accession>A0A163MAC1</accession>
<dbReference type="PROSITE" id="PS00344">
    <property type="entry name" value="GATA_ZN_FINGER_1"/>
    <property type="match status" value="1"/>
</dbReference>
<dbReference type="CDD" id="cd00202">
    <property type="entry name" value="ZnF_GATA"/>
    <property type="match status" value="1"/>
</dbReference>
<dbReference type="GO" id="GO:0008270">
    <property type="term" value="F:zinc ion binding"/>
    <property type="evidence" value="ECO:0007669"/>
    <property type="project" value="UniProtKB-KW"/>
</dbReference>
<feature type="region of interest" description="Disordered" evidence="6">
    <location>
        <begin position="231"/>
        <end position="259"/>
    </location>
</feature>
<dbReference type="SUPFAM" id="SSF55785">
    <property type="entry name" value="PYP-like sensor domain (PAS domain)"/>
    <property type="match status" value="1"/>
</dbReference>
<evidence type="ECO:0000256" key="1">
    <source>
        <dbReference type="ARBA" id="ARBA00022723"/>
    </source>
</evidence>
<dbReference type="NCBIfam" id="TIGR00229">
    <property type="entry name" value="sensory_box"/>
    <property type="match status" value="1"/>
</dbReference>
<evidence type="ECO:0000256" key="4">
    <source>
        <dbReference type="PROSITE-ProRule" id="PRU00094"/>
    </source>
</evidence>
<dbReference type="SMART" id="SM00401">
    <property type="entry name" value="ZnF_GATA"/>
    <property type="match status" value="1"/>
</dbReference>
<feature type="domain" description="GATA-type" evidence="8">
    <location>
        <begin position="330"/>
        <end position="363"/>
    </location>
</feature>
<dbReference type="InParanoid" id="A0A163MAC1"/>
<dbReference type="OMA" id="FYRFRRK"/>
<keyword evidence="10" id="KW-1185">Reference proteome</keyword>
<dbReference type="Gene3D" id="3.30.50.10">
    <property type="entry name" value="Erythroid Transcription Factor GATA-1, subunit A"/>
    <property type="match status" value="1"/>
</dbReference>
<dbReference type="Proteomes" id="UP000078561">
    <property type="component" value="Unassembled WGS sequence"/>
</dbReference>
<evidence type="ECO:0000259" key="8">
    <source>
        <dbReference type="PROSITE" id="PS50114"/>
    </source>
</evidence>
<organism evidence="9">
    <name type="scientific">Absidia glauca</name>
    <name type="common">Pin mould</name>
    <dbReference type="NCBI Taxonomy" id="4829"/>
    <lineage>
        <taxon>Eukaryota</taxon>
        <taxon>Fungi</taxon>
        <taxon>Fungi incertae sedis</taxon>
        <taxon>Mucoromycota</taxon>
        <taxon>Mucoromycotina</taxon>
        <taxon>Mucoromycetes</taxon>
        <taxon>Mucorales</taxon>
        <taxon>Cunninghamellaceae</taxon>
        <taxon>Absidia</taxon>
    </lineage>
</organism>
<evidence type="ECO:0000259" key="7">
    <source>
        <dbReference type="PROSITE" id="PS50112"/>
    </source>
</evidence>
<dbReference type="CDD" id="cd00130">
    <property type="entry name" value="PAS"/>
    <property type="match status" value="1"/>
</dbReference>
<dbReference type="InterPro" id="IPR035965">
    <property type="entry name" value="PAS-like_dom_sf"/>
</dbReference>
<dbReference type="PROSITE" id="PS50112">
    <property type="entry name" value="PAS"/>
    <property type="match status" value="1"/>
</dbReference>
<evidence type="ECO:0000256" key="6">
    <source>
        <dbReference type="SAM" id="MobiDB-lite"/>
    </source>
</evidence>
<feature type="compositionally biased region" description="Polar residues" evidence="6">
    <location>
        <begin position="279"/>
        <end position="295"/>
    </location>
</feature>
<dbReference type="PANTHER" id="PTHR45658">
    <property type="entry name" value="GATA TRANSCRIPTION FACTOR"/>
    <property type="match status" value="1"/>
</dbReference>
<dbReference type="EMBL" id="LT554016">
    <property type="protein sequence ID" value="SAM02839.1"/>
    <property type="molecule type" value="Genomic_DNA"/>
</dbReference>
<evidence type="ECO:0000256" key="3">
    <source>
        <dbReference type="ARBA" id="ARBA00022833"/>
    </source>
</evidence>
<feature type="region of interest" description="Disordered" evidence="6">
    <location>
        <begin position="279"/>
        <end position="324"/>
    </location>
</feature>
<dbReference type="SMART" id="SM00091">
    <property type="entry name" value="PAS"/>
    <property type="match status" value="1"/>
</dbReference>
<dbReference type="GO" id="GO:0043565">
    <property type="term" value="F:sequence-specific DNA binding"/>
    <property type="evidence" value="ECO:0007669"/>
    <property type="project" value="InterPro"/>
</dbReference>
<reference evidence="9" key="1">
    <citation type="submission" date="2016-04" db="EMBL/GenBank/DDBJ databases">
        <authorList>
            <person name="Evans L.H."/>
            <person name="Alamgir A."/>
            <person name="Owens N."/>
            <person name="Weber N.D."/>
            <person name="Virtaneva K."/>
            <person name="Barbian K."/>
            <person name="Babar A."/>
            <person name="Rosenke K."/>
        </authorList>
    </citation>
    <scope>NUCLEOTIDE SEQUENCE [LARGE SCALE GENOMIC DNA]</scope>
    <source>
        <strain evidence="9">CBS 101.48</strain>
    </source>
</reference>
<keyword evidence="1" id="KW-0479">Metal-binding</keyword>
<dbReference type="InterPro" id="IPR013767">
    <property type="entry name" value="PAS_fold"/>
</dbReference>
<dbReference type="InterPro" id="IPR000014">
    <property type="entry name" value="PAS"/>
</dbReference>
<dbReference type="PROSITE" id="PS50114">
    <property type="entry name" value="GATA_ZN_FINGER_2"/>
    <property type="match status" value="1"/>
</dbReference>
<protein>
    <recommendedName>
        <fullName evidence="11">GATA-type domain-containing protein</fullName>
    </recommendedName>
</protein>
<evidence type="ECO:0000313" key="9">
    <source>
        <dbReference type="EMBL" id="SAM02839.1"/>
    </source>
</evidence>
<feature type="domain" description="PAS" evidence="7">
    <location>
        <begin position="74"/>
        <end position="144"/>
    </location>
</feature>
<keyword evidence="2 4" id="KW-0863">Zinc-finger</keyword>
<evidence type="ECO:0008006" key="11">
    <source>
        <dbReference type="Google" id="ProtNLM"/>
    </source>
</evidence>
<feature type="coiled-coil region" evidence="5">
    <location>
        <begin position="26"/>
        <end position="60"/>
    </location>
</feature>
<dbReference type="STRING" id="4829.A0A163MAC1"/>
<name>A0A163MAC1_ABSGL</name>
<dbReference type="InterPro" id="IPR000679">
    <property type="entry name" value="Znf_GATA"/>
</dbReference>
<proteinExistence type="predicted"/>
<evidence type="ECO:0000256" key="2">
    <source>
        <dbReference type="ARBA" id="ARBA00022771"/>
    </source>
</evidence>